<evidence type="ECO:0000313" key="2">
    <source>
        <dbReference type="EMBL" id="ASV84749.1"/>
    </source>
</evidence>
<reference evidence="2 3" key="1">
    <citation type="submission" date="2017-07" db="EMBL/GenBank/DDBJ databases">
        <title>Phylogenetic study on the rhizospheric bacterium Ochrobactrum sp. A44.</title>
        <authorList>
            <person name="Krzyzanowska D.M."/>
            <person name="Ossowicki A."/>
            <person name="Rajewska M."/>
            <person name="Maciag T."/>
            <person name="Kaczynski Z."/>
            <person name="Czerwicka M."/>
            <person name="Jafra S."/>
        </authorList>
    </citation>
    <scope>NUCLEOTIDE SEQUENCE [LARGE SCALE GENOMIC DNA]</scope>
    <source>
        <strain evidence="2 3">A44</strain>
    </source>
</reference>
<evidence type="ECO:0000313" key="3">
    <source>
        <dbReference type="Proteomes" id="UP000215256"/>
    </source>
</evidence>
<organism evidence="2 3">
    <name type="scientific">Ochrobactrum quorumnocens</name>
    <dbReference type="NCBI Taxonomy" id="271865"/>
    <lineage>
        <taxon>Bacteria</taxon>
        <taxon>Pseudomonadati</taxon>
        <taxon>Pseudomonadota</taxon>
        <taxon>Alphaproteobacteria</taxon>
        <taxon>Hyphomicrobiales</taxon>
        <taxon>Brucellaceae</taxon>
        <taxon>Brucella/Ochrobactrum group</taxon>
        <taxon>Ochrobactrum</taxon>
    </lineage>
</organism>
<protein>
    <submittedName>
        <fullName evidence="2">Uncharacterized protein</fullName>
    </submittedName>
</protein>
<gene>
    <name evidence="2" type="ORF">CES85_5545</name>
</gene>
<accession>A0A248UEK1</accession>
<dbReference type="EMBL" id="CP022603">
    <property type="protein sequence ID" value="ASV84749.1"/>
    <property type="molecule type" value="Genomic_DNA"/>
</dbReference>
<feature type="region of interest" description="Disordered" evidence="1">
    <location>
        <begin position="1"/>
        <end position="42"/>
    </location>
</feature>
<proteinExistence type="predicted"/>
<name>A0A248UEK1_9HYPH</name>
<evidence type="ECO:0000256" key="1">
    <source>
        <dbReference type="SAM" id="MobiDB-lite"/>
    </source>
</evidence>
<dbReference type="AlphaFoldDB" id="A0A248UEK1"/>
<dbReference type="Proteomes" id="UP000215256">
    <property type="component" value="Chromosome 2"/>
</dbReference>
<dbReference type="KEGG" id="och:CES85_5545"/>
<feature type="compositionally biased region" description="Basic and acidic residues" evidence="1">
    <location>
        <begin position="12"/>
        <end position="42"/>
    </location>
</feature>
<sequence length="103" mass="11755">MRCHGRSPARLDLPHLERNPEKDCAEKTLRESDRAHHGPRNSLRDKVCISASAVRPAFGDAEVTRKLMRRWNNAKPALLRFVCLGLELENRIRTFGNEGVPLQ</sequence>